<dbReference type="GO" id="GO:0009401">
    <property type="term" value="P:phosphoenolpyruvate-dependent sugar phosphotransferase system"/>
    <property type="evidence" value="ECO:0007669"/>
    <property type="project" value="UniProtKB-KW"/>
</dbReference>
<evidence type="ECO:0000259" key="6">
    <source>
        <dbReference type="PROSITE" id="PS51094"/>
    </source>
</evidence>
<dbReference type="CDD" id="cd00211">
    <property type="entry name" value="PTS_IIA_fru"/>
    <property type="match status" value="1"/>
</dbReference>
<dbReference type="InterPro" id="IPR002178">
    <property type="entry name" value="PTS_EIIA_type-2_dom"/>
</dbReference>
<name>A0A317KUU4_9BACI</name>
<accession>A0A317KUU4</accession>
<dbReference type="Pfam" id="PF00359">
    <property type="entry name" value="PTS_EIIA_2"/>
    <property type="match status" value="1"/>
</dbReference>
<dbReference type="Gene3D" id="3.40.930.10">
    <property type="entry name" value="Mannitol-specific EII, Chain A"/>
    <property type="match status" value="1"/>
</dbReference>
<evidence type="ECO:0000256" key="5">
    <source>
        <dbReference type="ARBA" id="ARBA00022683"/>
    </source>
</evidence>
<sequence length="147" mass="15967">MLNKDQIKIKQPLTTQKEVFQQIAAIAVDQGITSDPDEVIDGLLKREQEGTTGFQDGFAIPHVQVDAIKRPAIIIVSSNSGVEWNALDGKPASFFISLLVPKKEAGTTHLQALASISRMLIHKEKREVLASAENTTTVMEELAGAFA</sequence>
<dbReference type="PANTHER" id="PTHR47738:SF1">
    <property type="entry name" value="NITROGEN REGULATORY PROTEIN"/>
    <property type="match status" value="1"/>
</dbReference>
<keyword evidence="2" id="KW-0597">Phosphoprotein</keyword>
<keyword evidence="8" id="KW-1185">Reference proteome</keyword>
<dbReference type="GO" id="GO:0008982">
    <property type="term" value="F:protein-N(PI)-phosphohistidine-sugar phosphotransferase activity"/>
    <property type="evidence" value="ECO:0007669"/>
    <property type="project" value="InterPro"/>
</dbReference>
<dbReference type="InterPro" id="IPR051541">
    <property type="entry name" value="PTS_SugarTrans_NitroReg"/>
</dbReference>
<evidence type="ECO:0000256" key="1">
    <source>
        <dbReference type="ARBA" id="ARBA00022448"/>
    </source>
</evidence>
<keyword evidence="4" id="KW-0808">Transferase</keyword>
<comment type="caution">
    <text evidence="7">The sequence shown here is derived from an EMBL/GenBank/DDBJ whole genome shotgun (WGS) entry which is preliminary data.</text>
</comment>
<dbReference type="OrthoDB" id="95460at2"/>
<evidence type="ECO:0000256" key="4">
    <source>
        <dbReference type="ARBA" id="ARBA00022679"/>
    </source>
</evidence>
<keyword evidence="3" id="KW-0762">Sugar transport</keyword>
<evidence type="ECO:0000256" key="3">
    <source>
        <dbReference type="ARBA" id="ARBA00022597"/>
    </source>
</evidence>
<dbReference type="GO" id="GO:0030295">
    <property type="term" value="F:protein kinase activator activity"/>
    <property type="evidence" value="ECO:0007669"/>
    <property type="project" value="TreeGrafter"/>
</dbReference>
<dbReference type="PROSITE" id="PS51094">
    <property type="entry name" value="PTS_EIIA_TYPE_2"/>
    <property type="match status" value="1"/>
</dbReference>
<reference evidence="7 8" key="1">
    <citation type="submission" date="2018-05" db="EMBL/GenBank/DDBJ databases">
        <title>Genomic analysis of Gracilibacillus dipsosauri DD1 reveals novel features of a salt-tolerant amylase.</title>
        <authorList>
            <person name="Deutch C.E."/>
            <person name="Yang S."/>
        </authorList>
    </citation>
    <scope>NUCLEOTIDE SEQUENCE [LARGE SCALE GENOMIC DNA]</scope>
    <source>
        <strain evidence="7 8">DD1</strain>
    </source>
</reference>
<dbReference type="NCBIfam" id="TIGR00848">
    <property type="entry name" value="fruA"/>
    <property type="match status" value="1"/>
</dbReference>
<evidence type="ECO:0000313" key="8">
    <source>
        <dbReference type="Proteomes" id="UP000245624"/>
    </source>
</evidence>
<evidence type="ECO:0000256" key="2">
    <source>
        <dbReference type="ARBA" id="ARBA00022553"/>
    </source>
</evidence>
<dbReference type="SUPFAM" id="SSF55804">
    <property type="entry name" value="Phoshotransferase/anion transport protein"/>
    <property type="match status" value="1"/>
</dbReference>
<protein>
    <submittedName>
        <fullName evidence="7">PTS fructose transporter subunit IIBC</fullName>
    </submittedName>
</protein>
<organism evidence="7 8">
    <name type="scientific">Gracilibacillus dipsosauri</name>
    <dbReference type="NCBI Taxonomy" id="178340"/>
    <lineage>
        <taxon>Bacteria</taxon>
        <taxon>Bacillati</taxon>
        <taxon>Bacillota</taxon>
        <taxon>Bacilli</taxon>
        <taxon>Bacillales</taxon>
        <taxon>Bacillaceae</taxon>
        <taxon>Gracilibacillus</taxon>
    </lineage>
</organism>
<keyword evidence="1" id="KW-0813">Transport</keyword>
<dbReference type="GO" id="GO:0016020">
    <property type="term" value="C:membrane"/>
    <property type="evidence" value="ECO:0007669"/>
    <property type="project" value="InterPro"/>
</dbReference>
<dbReference type="AlphaFoldDB" id="A0A317KUU4"/>
<evidence type="ECO:0000313" key="7">
    <source>
        <dbReference type="EMBL" id="PWU67321.1"/>
    </source>
</evidence>
<dbReference type="InterPro" id="IPR004715">
    <property type="entry name" value="PTS_IIA_fruc"/>
</dbReference>
<dbReference type="EMBL" id="QGTD01000018">
    <property type="protein sequence ID" value="PWU67321.1"/>
    <property type="molecule type" value="Genomic_DNA"/>
</dbReference>
<dbReference type="PANTHER" id="PTHR47738">
    <property type="entry name" value="PTS SYSTEM FRUCTOSE-LIKE EIIA COMPONENT-RELATED"/>
    <property type="match status" value="1"/>
</dbReference>
<gene>
    <name evidence="7" type="ORF">DLJ74_16720</name>
</gene>
<keyword evidence="5" id="KW-0598">Phosphotransferase system</keyword>
<proteinExistence type="predicted"/>
<dbReference type="Proteomes" id="UP000245624">
    <property type="component" value="Unassembled WGS sequence"/>
</dbReference>
<feature type="domain" description="PTS EIIA type-2" evidence="6">
    <location>
        <begin position="1"/>
        <end position="145"/>
    </location>
</feature>
<dbReference type="InterPro" id="IPR016152">
    <property type="entry name" value="PTrfase/Anion_transptr"/>
</dbReference>